<sequence>MPAVADPPVHQRPGSPQVPSPPLSLDSVADPAAEPRPMLEQRVLLEGVSWETFRALRDEPANDHIRMTYDRGRLELLMTVSSSHGEVSSLLGFLIEQFLSETDRDWRGLGDFTVEGEDVARSLEGDESYYIANVEAIRGKTRIDFDAGDPVPDLSVEVVVSNPMLDKPAVYAALGVRELWTWRNDAVTVRTLSPEGAYEESEDSPSLPGFPFAATVDLLRRRAELTKPELRRAFLAALSGE</sequence>
<reference evidence="3 4" key="1">
    <citation type="journal article" date="2020" name="Syst. Appl. Microbiol.">
        <title>Alienimonas chondri sp. nov., a novel planctomycete isolated from the biofilm of the red alga Chondrus crispus.</title>
        <authorList>
            <person name="Vitorino I."/>
            <person name="Albuquerque L."/>
            <person name="Wiegand S."/>
            <person name="Kallscheuer N."/>
            <person name="da Costa M.S."/>
            <person name="Lobo-da-Cunha A."/>
            <person name="Jogler C."/>
            <person name="Lage O.M."/>
        </authorList>
    </citation>
    <scope>NUCLEOTIDE SEQUENCE [LARGE SCALE GENOMIC DNA]</scope>
    <source>
        <strain evidence="3 4">LzC2</strain>
    </source>
</reference>
<dbReference type="EMBL" id="WTPX01000146">
    <property type="protein sequence ID" value="NNJ27373.1"/>
    <property type="molecule type" value="Genomic_DNA"/>
</dbReference>
<gene>
    <name evidence="3" type="ORF">LzC2_34750</name>
</gene>
<keyword evidence="4" id="KW-1185">Reference proteome</keyword>
<dbReference type="PANTHER" id="PTHR47152">
    <property type="entry name" value="SLR2084 PROTEIN-RELATED"/>
    <property type="match status" value="1"/>
</dbReference>
<dbReference type="InterPro" id="IPR008538">
    <property type="entry name" value="Uma2"/>
</dbReference>
<dbReference type="RefSeq" id="WP_171189278.1">
    <property type="nucleotide sequence ID" value="NZ_WTPX01000146.1"/>
</dbReference>
<name>A0ABX1VGW9_9PLAN</name>
<proteinExistence type="predicted"/>
<dbReference type="Gene3D" id="3.90.1570.10">
    <property type="entry name" value="tt1808, chain A"/>
    <property type="match status" value="1"/>
</dbReference>
<feature type="domain" description="Putative restriction endonuclease" evidence="2">
    <location>
        <begin position="50"/>
        <end position="203"/>
    </location>
</feature>
<evidence type="ECO:0000259" key="2">
    <source>
        <dbReference type="Pfam" id="PF05685"/>
    </source>
</evidence>
<dbReference type="Proteomes" id="UP000609651">
    <property type="component" value="Unassembled WGS sequence"/>
</dbReference>
<protein>
    <recommendedName>
        <fullName evidence="2">Putative restriction endonuclease domain-containing protein</fullName>
    </recommendedName>
</protein>
<evidence type="ECO:0000313" key="4">
    <source>
        <dbReference type="Proteomes" id="UP000609651"/>
    </source>
</evidence>
<comment type="caution">
    <text evidence="3">The sequence shown here is derived from an EMBL/GenBank/DDBJ whole genome shotgun (WGS) entry which is preliminary data.</text>
</comment>
<dbReference type="InterPro" id="IPR012296">
    <property type="entry name" value="Nuclease_put_TT1808"/>
</dbReference>
<evidence type="ECO:0000256" key="1">
    <source>
        <dbReference type="SAM" id="MobiDB-lite"/>
    </source>
</evidence>
<feature type="region of interest" description="Disordered" evidence="1">
    <location>
        <begin position="1"/>
        <end position="30"/>
    </location>
</feature>
<dbReference type="InterPro" id="IPR011335">
    <property type="entry name" value="Restrct_endonuc-II-like"/>
</dbReference>
<organism evidence="3 4">
    <name type="scientific">Alienimonas chondri</name>
    <dbReference type="NCBI Taxonomy" id="2681879"/>
    <lineage>
        <taxon>Bacteria</taxon>
        <taxon>Pseudomonadati</taxon>
        <taxon>Planctomycetota</taxon>
        <taxon>Planctomycetia</taxon>
        <taxon>Planctomycetales</taxon>
        <taxon>Planctomycetaceae</taxon>
        <taxon>Alienimonas</taxon>
    </lineage>
</organism>
<dbReference type="SUPFAM" id="SSF52980">
    <property type="entry name" value="Restriction endonuclease-like"/>
    <property type="match status" value="1"/>
</dbReference>
<evidence type="ECO:0000313" key="3">
    <source>
        <dbReference type="EMBL" id="NNJ27373.1"/>
    </source>
</evidence>
<accession>A0ABX1VGW9</accession>
<dbReference type="CDD" id="cd06260">
    <property type="entry name" value="DUF820-like"/>
    <property type="match status" value="1"/>
</dbReference>
<dbReference type="Pfam" id="PF05685">
    <property type="entry name" value="Uma2"/>
    <property type="match status" value="1"/>
</dbReference>